<feature type="compositionally biased region" description="Low complexity" evidence="1">
    <location>
        <begin position="398"/>
        <end position="407"/>
    </location>
</feature>
<organism evidence="2 3">
    <name type="scientific">Paremcibacter congregatus</name>
    <dbReference type="NCBI Taxonomy" id="2043170"/>
    <lineage>
        <taxon>Bacteria</taxon>
        <taxon>Pseudomonadati</taxon>
        <taxon>Pseudomonadota</taxon>
        <taxon>Alphaproteobacteria</taxon>
        <taxon>Emcibacterales</taxon>
        <taxon>Emcibacteraceae</taxon>
        <taxon>Paremcibacter</taxon>
    </lineage>
</organism>
<feature type="region of interest" description="Disordered" evidence="1">
    <location>
        <begin position="398"/>
        <end position="443"/>
    </location>
</feature>
<evidence type="ECO:0000313" key="3">
    <source>
        <dbReference type="Proteomes" id="UP000229730"/>
    </source>
</evidence>
<protein>
    <submittedName>
        <fullName evidence="2">Uncharacterized protein</fullName>
    </submittedName>
</protein>
<evidence type="ECO:0000313" key="2">
    <source>
        <dbReference type="EMBL" id="PHZ85471.1"/>
    </source>
</evidence>
<gene>
    <name evidence="2" type="ORF">CRD36_06655</name>
</gene>
<accession>A0A2G4YT17</accession>
<keyword evidence="3" id="KW-1185">Reference proteome</keyword>
<dbReference type="Proteomes" id="UP000229730">
    <property type="component" value="Unassembled WGS sequence"/>
</dbReference>
<dbReference type="RefSeq" id="WP_099471983.1">
    <property type="nucleotide sequence ID" value="NZ_CP041025.1"/>
</dbReference>
<feature type="compositionally biased region" description="Basic residues" evidence="1">
    <location>
        <begin position="408"/>
        <end position="420"/>
    </location>
</feature>
<dbReference type="OrthoDB" id="8345086at2"/>
<dbReference type="InParanoid" id="A0A2G4YT17"/>
<comment type="caution">
    <text evidence="2">The sequence shown here is derived from an EMBL/GenBank/DDBJ whole genome shotgun (WGS) entry which is preliminary data.</text>
</comment>
<sequence>MSEVAAHYKSKISGQNLIGDLNFGFSVGRLKGASRLSMVTVPELWRDTIGYEISQDDWSKSEAQGNTLKSQSEAIAQRLEGQGIKAKIEGQTSTIGICTGVVEKVISYRNTNIIPVMQSKNIHDISRHVKYFADNANKNQLRMLVISNGWVPLNEYREAHKTFTRLISKFGSHEKVKEAGVELVYYNIENTIKREGDEPQLNMHSHVLIKATKKLGPQKWLAFMKWCASQFPKGYLHDSKIKNVQECVKYVFKPSEFNALTDPELAELFHQTFRLKFFHPLGEIRAFRKELNDNKMKLVKLPPKGLTEATTEAETDWQWRVIEKAKPGTRARSDESGGDVDNVLMAITNPSPKFSNQFEPCLVVHNFDGDIDRLVEREGIKDLIGKARDIWARRTASMRHTTTTTVRQSRKKTRKKSGHRRQGELLPNITPTYPQNPIAPALN</sequence>
<proteinExistence type="predicted"/>
<evidence type="ECO:0000256" key="1">
    <source>
        <dbReference type="SAM" id="MobiDB-lite"/>
    </source>
</evidence>
<dbReference type="AlphaFoldDB" id="A0A2G4YT17"/>
<name>A0A2G4YT17_9PROT</name>
<reference evidence="2 3" key="1">
    <citation type="submission" date="2017-10" db="EMBL/GenBank/DDBJ databases">
        <title>Frigbacter circumglobatus gen. nov. sp. nov., isolated from sediment cultured in situ.</title>
        <authorList>
            <person name="Zhao Z."/>
        </authorList>
    </citation>
    <scope>NUCLEOTIDE SEQUENCE [LARGE SCALE GENOMIC DNA]</scope>
    <source>
        <strain evidence="2 3">ZYL</strain>
    </source>
</reference>
<dbReference type="EMBL" id="PDEM01000013">
    <property type="protein sequence ID" value="PHZ85471.1"/>
    <property type="molecule type" value="Genomic_DNA"/>
</dbReference>